<dbReference type="PROSITE" id="PS00688">
    <property type="entry name" value="SIGMA54_INTERACT_3"/>
    <property type="match status" value="1"/>
</dbReference>
<evidence type="ECO:0000256" key="6">
    <source>
        <dbReference type="ARBA" id="ARBA00023159"/>
    </source>
</evidence>
<dbReference type="InterPro" id="IPR030828">
    <property type="entry name" value="HTH_TyrR"/>
</dbReference>
<dbReference type="PANTHER" id="PTHR32071:SF117">
    <property type="entry name" value="PTS-DEPENDENT DIHYDROXYACETONE KINASE OPERON REGULATORY PROTEIN-RELATED"/>
    <property type="match status" value="1"/>
</dbReference>
<dbReference type="InterPro" id="IPR003593">
    <property type="entry name" value="AAA+_ATPase"/>
</dbReference>
<dbReference type="PANTHER" id="PTHR32071">
    <property type="entry name" value="TRANSCRIPTIONAL REGULATORY PROTEIN"/>
    <property type="match status" value="1"/>
</dbReference>
<dbReference type="CDD" id="cd00009">
    <property type="entry name" value="AAA"/>
    <property type="match status" value="1"/>
</dbReference>
<evidence type="ECO:0000256" key="3">
    <source>
        <dbReference type="ARBA" id="ARBA00022840"/>
    </source>
</evidence>
<evidence type="ECO:0000259" key="9">
    <source>
        <dbReference type="PROSITE" id="PS50045"/>
    </source>
</evidence>
<keyword evidence="3" id="KW-0067">ATP-binding</keyword>
<dbReference type="SUPFAM" id="SSF46689">
    <property type="entry name" value="Homeodomain-like"/>
    <property type="match status" value="1"/>
</dbReference>
<accession>A0ABW5AGR8</accession>
<sequence length="508" mass="55608">MLAPDETDAAAILDGLIATVAGPGVAALDPTALRRDLETVRTALRRARELDFREIGDHLYDGVYIADGSGRTLWVNRAYTRITGIAAEEIVGRNVADLLAAGLYRNAVTPEVIRRRRQVNAVGESVRNGTRMLISGNPLLDHDGEVKMVIVVDREITDLSVMQAELEATQEKMKAVADATVKTSREIEHLRRQVPSHSLLGRSAAIRTVLTQIEQVADLDVTVLIGGETGVGKEVVADEIHRRGNRRNRPFIKVNCAAIPASLLESELFGHEKGAFTGAAGGGRMGLFELADKGTLLLDEIGEMPIELQSKLLRVIQHKEVTRVGGTRRQRLDVRILAATNCDLRDHVRQGRFREDLFYRLDVFPITLPPLRHRPEDVEVLAGHFLGTDNAKYDKAVRISRQALDMMAHYAWPGNVRELRNLMERLVIVSERGTVIDEALLAPLLDLPTGGGAGTERSLQAIVAEAERRAIAGALAAGGSTRRAADLLGIDQSTVVKKAKRLGLRIAR</sequence>
<evidence type="ECO:0000313" key="12">
    <source>
        <dbReference type="EMBL" id="MFD2181415.1"/>
    </source>
</evidence>
<dbReference type="EMBL" id="JBHUIW010000003">
    <property type="protein sequence ID" value="MFD2181415.1"/>
    <property type="molecule type" value="Genomic_DNA"/>
</dbReference>
<dbReference type="NCBIfam" id="TIGR00229">
    <property type="entry name" value="sensory_box"/>
    <property type="match status" value="1"/>
</dbReference>
<dbReference type="PROSITE" id="PS50112">
    <property type="entry name" value="PAS"/>
    <property type="match status" value="1"/>
</dbReference>
<dbReference type="Pfam" id="PF25601">
    <property type="entry name" value="AAA_lid_14"/>
    <property type="match status" value="1"/>
</dbReference>
<name>A0ABW5AGR8_9BRAD</name>
<protein>
    <recommendedName>
        <fullName evidence="8">HTH-type transcriptional regulatory protein TyrR</fullName>
    </recommendedName>
</protein>
<keyword evidence="4" id="KW-0805">Transcription regulation</keyword>
<dbReference type="InterPro" id="IPR013767">
    <property type="entry name" value="PAS_fold"/>
</dbReference>
<evidence type="ECO:0000256" key="5">
    <source>
        <dbReference type="ARBA" id="ARBA00023125"/>
    </source>
</evidence>
<dbReference type="Proteomes" id="UP001597314">
    <property type="component" value="Unassembled WGS sequence"/>
</dbReference>
<dbReference type="InterPro" id="IPR000014">
    <property type="entry name" value="PAS"/>
</dbReference>
<dbReference type="InterPro" id="IPR025662">
    <property type="entry name" value="Sigma_54_int_dom_ATP-bd_1"/>
</dbReference>
<dbReference type="InterPro" id="IPR027417">
    <property type="entry name" value="P-loop_NTPase"/>
</dbReference>
<dbReference type="InterPro" id="IPR058031">
    <property type="entry name" value="AAA_lid_NorR"/>
</dbReference>
<gene>
    <name evidence="12" type="ORF">ACFSOX_04565</name>
</gene>
<dbReference type="Gene3D" id="3.30.450.20">
    <property type="entry name" value="PAS domain"/>
    <property type="match status" value="1"/>
</dbReference>
<evidence type="ECO:0000256" key="8">
    <source>
        <dbReference type="ARBA" id="ARBA00029500"/>
    </source>
</evidence>
<dbReference type="PROSITE" id="PS50113">
    <property type="entry name" value="PAC"/>
    <property type="match status" value="1"/>
</dbReference>
<proteinExistence type="predicted"/>
<evidence type="ECO:0000256" key="2">
    <source>
        <dbReference type="ARBA" id="ARBA00022797"/>
    </source>
</evidence>
<feature type="domain" description="Sigma-54 factor interaction" evidence="9">
    <location>
        <begin position="199"/>
        <end position="428"/>
    </location>
</feature>
<keyword evidence="13" id="KW-1185">Reference proteome</keyword>
<dbReference type="PROSITE" id="PS00675">
    <property type="entry name" value="SIGMA54_INTERACT_1"/>
    <property type="match status" value="1"/>
</dbReference>
<evidence type="ECO:0000259" key="10">
    <source>
        <dbReference type="PROSITE" id="PS50112"/>
    </source>
</evidence>
<dbReference type="Pfam" id="PF00158">
    <property type="entry name" value="Sigma54_activat"/>
    <property type="match status" value="1"/>
</dbReference>
<dbReference type="PROSITE" id="PS50045">
    <property type="entry name" value="SIGMA54_INTERACT_4"/>
    <property type="match status" value="1"/>
</dbReference>
<dbReference type="InterPro" id="IPR002078">
    <property type="entry name" value="Sigma_54_int"/>
</dbReference>
<dbReference type="InterPro" id="IPR035965">
    <property type="entry name" value="PAS-like_dom_sf"/>
</dbReference>
<dbReference type="SUPFAM" id="SSF52540">
    <property type="entry name" value="P-loop containing nucleoside triphosphate hydrolases"/>
    <property type="match status" value="1"/>
</dbReference>
<dbReference type="Gene3D" id="1.10.8.60">
    <property type="match status" value="1"/>
</dbReference>
<organism evidence="12 13">
    <name type="scientific">Rhodoplanes azumiensis</name>
    <dbReference type="NCBI Taxonomy" id="1897628"/>
    <lineage>
        <taxon>Bacteria</taxon>
        <taxon>Pseudomonadati</taxon>
        <taxon>Pseudomonadota</taxon>
        <taxon>Alphaproteobacteria</taxon>
        <taxon>Hyphomicrobiales</taxon>
        <taxon>Nitrobacteraceae</taxon>
        <taxon>Rhodoplanes</taxon>
    </lineage>
</organism>
<reference evidence="13" key="1">
    <citation type="journal article" date="2019" name="Int. J. Syst. Evol. Microbiol.">
        <title>The Global Catalogue of Microorganisms (GCM) 10K type strain sequencing project: providing services to taxonomists for standard genome sequencing and annotation.</title>
        <authorList>
            <consortium name="The Broad Institute Genomics Platform"/>
            <consortium name="The Broad Institute Genome Sequencing Center for Infectious Disease"/>
            <person name="Wu L."/>
            <person name="Ma J."/>
        </authorList>
    </citation>
    <scope>NUCLEOTIDE SEQUENCE [LARGE SCALE GENOMIC DNA]</scope>
    <source>
        <strain evidence="13">CGMCC 1.6774</strain>
    </source>
</reference>
<evidence type="ECO:0000313" key="13">
    <source>
        <dbReference type="Proteomes" id="UP001597314"/>
    </source>
</evidence>
<dbReference type="PROSITE" id="PS00676">
    <property type="entry name" value="SIGMA54_INTERACT_2"/>
    <property type="match status" value="1"/>
</dbReference>
<dbReference type="Pfam" id="PF00989">
    <property type="entry name" value="PAS"/>
    <property type="match status" value="1"/>
</dbReference>
<evidence type="ECO:0000256" key="1">
    <source>
        <dbReference type="ARBA" id="ARBA00022741"/>
    </source>
</evidence>
<dbReference type="SMART" id="SM00091">
    <property type="entry name" value="PAS"/>
    <property type="match status" value="1"/>
</dbReference>
<feature type="domain" description="PAC" evidence="11">
    <location>
        <begin position="115"/>
        <end position="168"/>
    </location>
</feature>
<keyword evidence="1" id="KW-0547">Nucleotide-binding</keyword>
<keyword evidence="5" id="KW-0238">DNA-binding</keyword>
<dbReference type="SMART" id="SM00382">
    <property type="entry name" value="AAA"/>
    <property type="match status" value="1"/>
</dbReference>
<dbReference type="InterPro" id="IPR000700">
    <property type="entry name" value="PAS-assoc_C"/>
</dbReference>
<dbReference type="Gene3D" id="3.40.50.300">
    <property type="entry name" value="P-loop containing nucleotide triphosphate hydrolases"/>
    <property type="match status" value="1"/>
</dbReference>
<keyword evidence="7" id="KW-0804">Transcription</keyword>
<keyword evidence="2" id="KW-0058">Aromatic hydrocarbons catabolism</keyword>
<dbReference type="Gene3D" id="1.10.10.60">
    <property type="entry name" value="Homeodomain-like"/>
    <property type="match status" value="1"/>
</dbReference>
<dbReference type="InterPro" id="IPR009057">
    <property type="entry name" value="Homeodomain-like_sf"/>
</dbReference>
<feature type="domain" description="PAS" evidence="10">
    <location>
        <begin position="48"/>
        <end position="129"/>
    </location>
</feature>
<evidence type="ECO:0000256" key="7">
    <source>
        <dbReference type="ARBA" id="ARBA00023163"/>
    </source>
</evidence>
<dbReference type="SUPFAM" id="SSF55785">
    <property type="entry name" value="PYP-like sensor domain (PAS domain)"/>
    <property type="match status" value="1"/>
</dbReference>
<dbReference type="InterPro" id="IPR025943">
    <property type="entry name" value="Sigma_54_int_dom_ATP-bd_2"/>
</dbReference>
<evidence type="ECO:0000259" key="11">
    <source>
        <dbReference type="PROSITE" id="PS50113"/>
    </source>
</evidence>
<comment type="caution">
    <text evidence="12">The sequence shown here is derived from an EMBL/GenBank/DDBJ whole genome shotgun (WGS) entry which is preliminary data.</text>
</comment>
<keyword evidence="6" id="KW-0010">Activator</keyword>
<dbReference type="InterPro" id="IPR025944">
    <property type="entry name" value="Sigma_54_int_dom_CS"/>
</dbReference>
<dbReference type="CDD" id="cd00130">
    <property type="entry name" value="PAS"/>
    <property type="match status" value="1"/>
</dbReference>
<dbReference type="RefSeq" id="WP_378476598.1">
    <property type="nucleotide sequence ID" value="NZ_JBHUIW010000003.1"/>
</dbReference>
<dbReference type="Pfam" id="PF18024">
    <property type="entry name" value="HTH_50"/>
    <property type="match status" value="1"/>
</dbReference>
<evidence type="ECO:0000256" key="4">
    <source>
        <dbReference type="ARBA" id="ARBA00023015"/>
    </source>
</evidence>